<dbReference type="RefSeq" id="WP_142895803.1">
    <property type="nucleotide sequence ID" value="NZ_ML660053.1"/>
</dbReference>
<evidence type="ECO:0000313" key="2">
    <source>
        <dbReference type="Proteomes" id="UP000315252"/>
    </source>
</evidence>
<evidence type="ECO:0000313" key="1">
    <source>
        <dbReference type="EMBL" id="TQV82173.1"/>
    </source>
</evidence>
<keyword evidence="2" id="KW-1185">Reference proteome</keyword>
<dbReference type="OrthoDB" id="9898099at2"/>
<reference evidence="1 2" key="1">
    <citation type="submission" date="2019-06" db="EMBL/GenBank/DDBJ databases">
        <title>Whole genome sequence for Rhodospirillaceae sp. R148.</title>
        <authorList>
            <person name="Wang G."/>
        </authorList>
    </citation>
    <scope>NUCLEOTIDE SEQUENCE [LARGE SCALE GENOMIC DNA]</scope>
    <source>
        <strain evidence="1 2">R148</strain>
    </source>
</reference>
<dbReference type="AlphaFoldDB" id="A0A545TY77"/>
<dbReference type="EMBL" id="VHSH01000002">
    <property type="protein sequence ID" value="TQV82173.1"/>
    <property type="molecule type" value="Genomic_DNA"/>
</dbReference>
<accession>A0A545TY77</accession>
<gene>
    <name evidence="1" type="ORF">FKG95_08100</name>
</gene>
<comment type="caution">
    <text evidence="1">The sequence shown here is derived from an EMBL/GenBank/DDBJ whole genome shotgun (WGS) entry which is preliminary data.</text>
</comment>
<protein>
    <submittedName>
        <fullName evidence="1">Uncharacterized protein</fullName>
    </submittedName>
</protein>
<sequence>MATKFGSVWAQWVGWLGAENATFTHQVNPNNRSVTITSGITLRSAGNGWVEAGVFQIVSDGQFEEFDPPVPSISRDNVTQIVFMTRASGCWVRASHEITYWN</sequence>
<organism evidence="1 2">
    <name type="scientific">Denitrobaculum tricleocarpae</name>
    <dbReference type="NCBI Taxonomy" id="2591009"/>
    <lineage>
        <taxon>Bacteria</taxon>
        <taxon>Pseudomonadati</taxon>
        <taxon>Pseudomonadota</taxon>
        <taxon>Alphaproteobacteria</taxon>
        <taxon>Rhodospirillales</taxon>
        <taxon>Rhodospirillaceae</taxon>
        <taxon>Denitrobaculum</taxon>
    </lineage>
</organism>
<proteinExistence type="predicted"/>
<name>A0A545TY77_9PROT</name>
<dbReference type="Proteomes" id="UP000315252">
    <property type="component" value="Unassembled WGS sequence"/>
</dbReference>